<evidence type="ECO:0000256" key="5">
    <source>
        <dbReference type="ARBA" id="ARBA00023125"/>
    </source>
</evidence>
<dbReference type="SUPFAM" id="SSF57716">
    <property type="entry name" value="Glucocorticoid receptor-like (DNA-binding domain)"/>
    <property type="match status" value="1"/>
</dbReference>
<dbReference type="InterPro" id="IPR013088">
    <property type="entry name" value="Znf_NHR/GATA"/>
</dbReference>
<dbReference type="Proteomes" id="UP000663887">
    <property type="component" value="Unassembled WGS sequence"/>
</dbReference>
<evidence type="ECO:0000313" key="12">
    <source>
        <dbReference type="EMBL" id="CAF1907535.1"/>
    </source>
</evidence>
<keyword evidence="1" id="KW-0479">Metal-binding</keyword>
<keyword evidence="2" id="KW-0863">Zinc-finger</keyword>
<dbReference type="OrthoDB" id="5850793at2759"/>
<evidence type="ECO:0000256" key="8">
    <source>
        <dbReference type="ARBA" id="ARBA00023242"/>
    </source>
</evidence>
<evidence type="ECO:0000256" key="4">
    <source>
        <dbReference type="ARBA" id="ARBA00023015"/>
    </source>
</evidence>
<accession>A0A816MFS5</accession>
<organism evidence="13 15">
    <name type="scientific">Rotaria magnacalcarata</name>
    <dbReference type="NCBI Taxonomy" id="392030"/>
    <lineage>
        <taxon>Eukaryota</taxon>
        <taxon>Metazoa</taxon>
        <taxon>Spiralia</taxon>
        <taxon>Gnathifera</taxon>
        <taxon>Rotifera</taxon>
        <taxon>Eurotatoria</taxon>
        <taxon>Bdelloidea</taxon>
        <taxon>Philodinida</taxon>
        <taxon>Philodinidae</taxon>
        <taxon>Rotaria</taxon>
    </lineage>
</organism>
<dbReference type="GO" id="GO:0000978">
    <property type="term" value="F:RNA polymerase II cis-regulatory region sequence-specific DNA binding"/>
    <property type="evidence" value="ECO:0007669"/>
    <property type="project" value="TreeGrafter"/>
</dbReference>
<dbReference type="PRINTS" id="PR00047">
    <property type="entry name" value="STROIDFINGER"/>
</dbReference>
<comment type="caution">
    <text evidence="13">The sequence shown here is derived from an EMBL/GenBank/DDBJ whole genome shotgun (WGS) entry which is preliminary data.</text>
</comment>
<keyword evidence="8" id="KW-0539">Nucleus</keyword>
<dbReference type="InterPro" id="IPR001628">
    <property type="entry name" value="Znf_hrmn_rcpt"/>
</dbReference>
<dbReference type="GO" id="GO:0000122">
    <property type="term" value="P:negative regulation of transcription by RNA polymerase II"/>
    <property type="evidence" value="ECO:0007669"/>
    <property type="project" value="TreeGrafter"/>
</dbReference>
<keyword evidence="3" id="KW-0862">Zinc</keyword>
<evidence type="ECO:0000313" key="14">
    <source>
        <dbReference type="EMBL" id="CAF2257360.1"/>
    </source>
</evidence>
<dbReference type="AlphaFoldDB" id="A0A816MFS5"/>
<evidence type="ECO:0000256" key="9">
    <source>
        <dbReference type="SAM" id="MobiDB-lite"/>
    </source>
</evidence>
<dbReference type="SMART" id="SM00399">
    <property type="entry name" value="ZnF_C4"/>
    <property type="match status" value="1"/>
</dbReference>
<dbReference type="PANTHER" id="PTHR24082:SF283">
    <property type="entry name" value="NUCLEAR HORMONE RECEPTOR HR96"/>
    <property type="match status" value="1"/>
</dbReference>
<evidence type="ECO:0000256" key="1">
    <source>
        <dbReference type="ARBA" id="ARBA00022723"/>
    </source>
</evidence>
<name>A0A816MFS5_9BILA</name>
<dbReference type="GO" id="GO:0045944">
    <property type="term" value="P:positive regulation of transcription by RNA polymerase II"/>
    <property type="evidence" value="ECO:0007669"/>
    <property type="project" value="TreeGrafter"/>
</dbReference>
<keyword evidence="7" id="KW-0675">Receptor</keyword>
<protein>
    <recommendedName>
        <fullName evidence="10">Nuclear receptor domain-containing protein</fullName>
    </recommendedName>
</protein>
<keyword evidence="6" id="KW-0804">Transcription</keyword>
<evidence type="ECO:0000313" key="15">
    <source>
        <dbReference type="Proteomes" id="UP000663856"/>
    </source>
</evidence>
<dbReference type="EMBL" id="CAJNRF010001113">
    <property type="protein sequence ID" value="CAF1995050.1"/>
    <property type="molecule type" value="Genomic_DNA"/>
</dbReference>
<evidence type="ECO:0000256" key="6">
    <source>
        <dbReference type="ARBA" id="ARBA00023163"/>
    </source>
</evidence>
<reference evidence="13" key="1">
    <citation type="submission" date="2021-02" db="EMBL/GenBank/DDBJ databases">
        <authorList>
            <person name="Nowell W R."/>
        </authorList>
    </citation>
    <scope>NUCLEOTIDE SEQUENCE</scope>
</reference>
<dbReference type="Proteomes" id="UP000663824">
    <property type="component" value="Unassembled WGS sequence"/>
</dbReference>
<proteinExistence type="predicted"/>
<sequence>MASSDEPNEATTQPNQPNNICQVCGDVASINNYGALSCSPCRTFFRRNAFPPENAVVCRYDGSCEVNMLTRKVCAACRLAKCFIVGMCADLIRKEDLARKKRKRTTSKDEEPTTVTIPQESALDMPSRSNSYDLSFPDWTIISNVVHAFNTFSPVPEIRRRIQFLYTTESNLQHDFTQTRHLMSSFYNGLRSFISSTPDFKILTLREQHSLFQRNMVGVLCVGGIYLMHESGIFDKPEHESVILPFYGSEFIQQVKLIWQQLHCDPILIKLMLVALAFSSNYFMVDNHGNTNQDTLLLGTFRLLGSQNVYVEIIWKYLLSTYGHNNAVLRFSILIKQLLSLLSYSISLYKSNIIYQAFIDDIIKQTATASEVDGNALVPLWGKKI</sequence>
<dbReference type="EMBL" id="CAJNRE010000035">
    <property type="protein sequence ID" value="CAF1907535.1"/>
    <property type="molecule type" value="Genomic_DNA"/>
</dbReference>
<dbReference type="SUPFAM" id="SSF48508">
    <property type="entry name" value="Nuclear receptor ligand-binding domain"/>
    <property type="match status" value="1"/>
</dbReference>
<dbReference type="InterPro" id="IPR050234">
    <property type="entry name" value="Nuclear_hormone_rcpt_NR1"/>
</dbReference>
<keyword evidence="4" id="KW-0805">Transcription regulation</keyword>
<dbReference type="GO" id="GO:0008270">
    <property type="term" value="F:zinc ion binding"/>
    <property type="evidence" value="ECO:0007669"/>
    <property type="project" value="UniProtKB-KW"/>
</dbReference>
<feature type="domain" description="Nuclear receptor" evidence="10">
    <location>
        <begin position="18"/>
        <end position="94"/>
    </location>
</feature>
<dbReference type="EMBL" id="CAJNRG010018430">
    <property type="protein sequence ID" value="CAF2257360.1"/>
    <property type="molecule type" value="Genomic_DNA"/>
</dbReference>
<evidence type="ECO:0000256" key="7">
    <source>
        <dbReference type="ARBA" id="ARBA00023170"/>
    </source>
</evidence>
<evidence type="ECO:0000259" key="10">
    <source>
        <dbReference type="PROSITE" id="PS51030"/>
    </source>
</evidence>
<dbReference type="PANTHER" id="PTHR24082">
    <property type="entry name" value="NUCLEAR HORMONE RECEPTOR"/>
    <property type="match status" value="1"/>
</dbReference>
<evidence type="ECO:0000313" key="11">
    <source>
        <dbReference type="EMBL" id="CAF1462215.1"/>
    </source>
</evidence>
<evidence type="ECO:0000313" key="13">
    <source>
        <dbReference type="EMBL" id="CAF1995050.1"/>
    </source>
</evidence>
<dbReference type="Pfam" id="PF00105">
    <property type="entry name" value="zf-C4"/>
    <property type="match status" value="1"/>
</dbReference>
<dbReference type="EMBL" id="CAJNOW010005753">
    <property type="protein sequence ID" value="CAF1462215.1"/>
    <property type="molecule type" value="Genomic_DNA"/>
</dbReference>
<dbReference type="InterPro" id="IPR035500">
    <property type="entry name" value="NHR-like_dom_sf"/>
</dbReference>
<evidence type="ECO:0000256" key="2">
    <source>
        <dbReference type="ARBA" id="ARBA00022771"/>
    </source>
</evidence>
<dbReference type="GO" id="GO:0030154">
    <property type="term" value="P:cell differentiation"/>
    <property type="evidence" value="ECO:0007669"/>
    <property type="project" value="TreeGrafter"/>
</dbReference>
<gene>
    <name evidence="11" type="ORF">KQP761_LOCUS12590</name>
    <name evidence="12" type="ORF">MBJ925_LOCUS543</name>
    <name evidence="13" type="ORF">WKI299_LOCUS4468</name>
    <name evidence="14" type="ORF">XDN619_LOCUS35791</name>
</gene>
<evidence type="ECO:0000256" key="3">
    <source>
        <dbReference type="ARBA" id="ARBA00022833"/>
    </source>
</evidence>
<dbReference type="PROSITE" id="PS00031">
    <property type="entry name" value="NUCLEAR_REC_DBD_1"/>
    <property type="match status" value="1"/>
</dbReference>
<dbReference type="Proteomes" id="UP000663834">
    <property type="component" value="Unassembled WGS sequence"/>
</dbReference>
<keyword evidence="5" id="KW-0238">DNA-binding</keyword>
<dbReference type="GO" id="GO:0004879">
    <property type="term" value="F:nuclear receptor activity"/>
    <property type="evidence" value="ECO:0007669"/>
    <property type="project" value="TreeGrafter"/>
</dbReference>
<dbReference type="Proteomes" id="UP000663856">
    <property type="component" value="Unassembled WGS sequence"/>
</dbReference>
<dbReference type="PROSITE" id="PS51030">
    <property type="entry name" value="NUCLEAR_REC_DBD_2"/>
    <property type="match status" value="1"/>
</dbReference>
<feature type="region of interest" description="Disordered" evidence="9">
    <location>
        <begin position="99"/>
        <end position="126"/>
    </location>
</feature>
<dbReference type="Gene3D" id="3.30.50.10">
    <property type="entry name" value="Erythroid Transcription Factor GATA-1, subunit A"/>
    <property type="match status" value="1"/>
</dbReference>